<proteinExistence type="predicted"/>
<comment type="caution">
    <text evidence="2">The sequence shown here is derived from an EMBL/GenBank/DDBJ whole genome shotgun (WGS) entry which is preliminary data.</text>
</comment>
<name>A0AAV7QSD5_PLEWA</name>
<evidence type="ECO:0000256" key="1">
    <source>
        <dbReference type="SAM" id="MobiDB-lite"/>
    </source>
</evidence>
<sequence length="76" mass="8336">MSNEKRGGEALRATNRMLTHVGAESEASRTRTSAAASEAAAISCPRTQRKRLEHLRVQLARHLVNPTHLDSPSYPS</sequence>
<feature type="region of interest" description="Disordered" evidence="1">
    <location>
        <begin position="1"/>
        <end position="42"/>
    </location>
</feature>
<feature type="compositionally biased region" description="Low complexity" evidence="1">
    <location>
        <begin position="30"/>
        <end position="41"/>
    </location>
</feature>
<reference evidence="2" key="1">
    <citation type="journal article" date="2022" name="bioRxiv">
        <title>Sequencing and chromosome-scale assembly of the giantPleurodeles waltlgenome.</title>
        <authorList>
            <person name="Brown T."/>
            <person name="Elewa A."/>
            <person name="Iarovenko S."/>
            <person name="Subramanian E."/>
            <person name="Araus A.J."/>
            <person name="Petzold A."/>
            <person name="Susuki M."/>
            <person name="Suzuki K.-i.T."/>
            <person name="Hayashi T."/>
            <person name="Toyoda A."/>
            <person name="Oliveira C."/>
            <person name="Osipova E."/>
            <person name="Leigh N.D."/>
            <person name="Simon A."/>
            <person name="Yun M.H."/>
        </authorList>
    </citation>
    <scope>NUCLEOTIDE SEQUENCE</scope>
    <source>
        <strain evidence="2">20211129_DDA</strain>
        <tissue evidence="2">Liver</tissue>
    </source>
</reference>
<dbReference type="Proteomes" id="UP001066276">
    <property type="component" value="Chromosome 6"/>
</dbReference>
<organism evidence="2 3">
    <name type="scientific">Pleurodeles waltl</name>
    <name type="common">Iberian ribbed newt</name>
    <dbReference type="NCBI Taxonomy" id="8319"/>
    <lineage>
        <taxon>Eukaryota</taxon>
        <taxon>Metazoa</taxon>
        <taxon>Chordata</taxon>
        <taxon>Craniata</taxon>
        <taxon>Vertebrata</taxon>
        <taxon>Euteleostomi</taxon>
        <taxon>Amphibia</taxon>
        <taxon>Batrachia</taxon>
        <taxon>Caudata</taxon>
        <taxon>Salamandroidea</taxon>
        <taxon>Salamandridae</taxon>
        <taxon>Pleurodelinae</taxon>
        <taxon>Pleurodeles</taxon>
    </lineage>
</organism>
<protein>
    <submittedName>
        <fullName evidence="2">Uncharacterized protein</fullName>
    </submittedName>
</protein>
<keyword evidence="3" id="KW-1185">Reference proteome</keyword>
<dbReference type="EMBL" id="JANPWB010000010">
    <property type="protein sequence ID" value="KAJ1141363.1"/>
    <property type="molecule type" value="Genomic_DNA"/>
</dbReference>
<dbReference type="AlphaFoldDB" id="A0AAV7QSD5"/>
<evidence type="ECO:0000313" key="2">
    <source>
        <dbReference type="EMBL" id="KAJ1141363.1"/>
    </source>
</evidence>
<accession>A0AAV7QSD5</accession>
<gene>
    <name evidence="2" type="ORF">NDU88_007696</name>
</gene>
<evidence type="ECO:0000313" key="3">
    <source>
        <dbReference type="Proteomes" id="UP001066276"/>
    </source>
</evidence>